<comment type="function">
    <text evidence="6">Bidirectionally degrades single-stranded DNA into large acid-insoluble oligonucleotides, which are then degraded further into small acid-soluble oligonucleotides.</text>
</comment>
<dbReference type="AlphaFoldDB" id="A0A4R4K0L1"/>
<feature type="compositionally biased region" description="Low complexity" evidence="7">
    <location>
        <begin position="7"/>
        <end position="19"/>
    </location>
</feature>
<dbReference type="Pfam" id="PF02609">
    <property type="entry name" value="Exonuc_VII_S"/>
    <property type="match status" value="1"/>
</dbReference>
<dbReference type="RefSeq" id="WP_132353792.1">
    <property type="nucleotide sequence ID" value="NZ_CAWOJO010000009.1"/>
</dbReference>
<dbReference type="GO" id="GO:0008855">
    <property type="term" value="F:exodeoxyribonuclease VII activity"/>
    <property type="evidence" value="ECO:0007669"/>
    <property type="project" value="UniProtKB-UniRule"/>
</dbReference>
<dbReference type="Proteomes" id="UP000295598">
    <property type="component" value="Unassembled WGS sequence"/>
</dbReference>
<dbReference type="Gene3D" id="1.10.287.1040">
    <property type="entry name" value="Exonuclease VII, small subunit"/>
    <property type="match status" value="1"/>
</dbReference>
<dbReference type="GO" id="GO:0009318">
    <property type="term" value="C:exodeoxyribonuclease VII complex"/>
    <property type="evidence" value="ECO:0007669"/>
    <property type="project" value="UniProtKB-UniRule"/>
</dbReference>
<dbReference type="PANTHER" id="PTHR34137:SF1">
    <property type="entry name" value="EXODEOXYRIBONUCLEASE 7 SMALL SUBUNIT"/>
    <property type="match status" value="1"/>
</dbReference>
<evidence type="ECO:0000256" key="4">
    <source>
        <dbReference type="ARBA" id="ARBA00022801"/>
    </source>
</evidence>
<comment type="subunit">
    <text evidence="6">Heterooligomer composed of large and small subunits.</text>
</comment>
<organism evidence="8 9">
    <name type="scientific">Photorhabdus khanii subsp. guanajuatensis</name>
    <dbReference type="NCBI Taxonomy" id="2100166"/>
    <lineage>
        <taxon>Bacteria</taxon>
        <taxon>Pseudomonadati</taxon>
        <taxon>Pseudomonadota</taxon>
        <taxon>Gammaproteobacteria</taxon>
        <taxon>Enterobacterales</taxon>
        <taxon>Morganellaceae</taxon>
        <taxon>Photorhabdus</taxon>
    </lineage>
</organism>
<evidence type="ECO:0000256" key="5">
    <source>
        <dbReference type="ARBA" id="ARBA00022839"/>
    </source>
</evidence>
<name>A0A4R4K0L1_9GAMM</name>
<keyword evidence="5 6" id="KW-0269">Exonuclease</keyword>
<keyword evidence="4 6" id="KW-0378">Hydrolase</keyword>
<dbReference type="InterPro" id="IPR003761">
    <property type="entry name" value="Exonuc_VII_S"/>
</dbReference>
<comment type="similarity">
    <text evidence="1 6">Belongs to the XseB family.</text>
</comment>
<dbReference type="EC" id="3.1.11.6" evidence="6"/>
<feature type="region of interest" description="Disordered" evidence="7">
    <location>
        <begin position="1"/>
        <end position="24"/>
    </location>
</feature>
<dbReference type="HAMAP" id="MF_00337">
    <property type="entry name" value="Exonuc_7_S"/>
    <property type="match status" value="1"/>
</dbReference>
<evidence type="ECO:0000256" key="3">
    <source>
        <dbReference type="ARBA" id="ARBA00022722"/>
    </source>
</evidence>
<protein>
    <recommendedName>
        <fullName evidence="6">Exodeoxyribonuclease 7 small subunit</fullName>
        <ecNumber evidence="6">3.1.11.6</ecNumber>
    </recommendedName>
    <alternativeName>
        <fullName evidence="6">Exodeoxyribonuclease VII small subunit</fullName>
        <shortName evidence="6">Exonuclease VII small subunit</shortName>
    </alternativeName>
</protein>
<evidence type="ECO:0000313" key="8">
    <source>
        <dbReference type="EMBL" id="TDB59946.1"/>
    </source>
</evidence>
<reference evidence="8 9" key="1">
    <citation type="journal article" date="2019" name="Int. J. Syst. Evol. Microbiol.">
        <title>Photorhabdus khanii subsp. guanajuatensis subsp. nov., isolated from Heterorhabditis atacamensis, and Photorhabdus luminescens subsp. mexicana subsp. nov., isolated from Heterorhabditis mexicana entomopathogenic nematodes.</title>
        <authorList>
            <person name="Machado R.A.R."/>
            <person name="Bruno P."/>
            <person name="Arce C.C.M."/>
            <person name="Liechti N."/>
            <person name="Kohler A."/>
            <person name="Bernal J."/>
            <person name="Bruggmann R."/>
            <person name="Turlings T.C.J."/>
        </authorList>
    </citation>
    <scope>NUCLEOTIDE SEQUENCE [LARGE SCALE GENOMIC DNA]</scope>
    <source>
        <strain evidence="8 9">MEX20-17</strain>
    </source>
</reference>
<accession>A0A4R4K0L1</accession>
<dbReference type="GO" id="GO:0005829">
    <property type="term" value="C:cytosol"/>
    <property type="evidence" value="ECO:0007669"/>
    <property type="project" value="TreeGrafter"/>
</dbReference>
<evidence type="ECO:0000256" key="7">
    <source>
        <dbReference type="SAM" id="MobiDB-lite"/>
    </source>
</evidence>
<evidence type="ECO:0000313" key="9">
    <source>
        <dbReference type="Proteomes" id="UP000295598"/>
    </source>
</evidence>
<gene>
    <name evidence="6" type="primary">xseB</name>
    <name evidence="8" type="ORF">C5467_07780</name>
</gene>
<dbReference type="NCBIfam" id="NF002140">
    <property type="entry name" value="PRK00977.1-4"/>
    <property type="match status" value="1"/>
</dbReference>
<dbReference type="EMBL" id="PUJY01000009">
    <property type="protein sequence ID" value="TDB59946.1"/>
    <property type="molecule type" value="Genomic_DNA"/>
</dbReference>
<dbReference type="GO" id="GO:0006308">
    <property type="term" value="P:DNA catabolic process"/>
    <property type="evidence" value="ECO:0007669"/>
    <property type="project" value="UniProtKB-UniRule"/>
</dbReference>
<dbReference type="SUPFAM" id="SSF116842">
    <property type="entry name" value="XseB-like"/>
    <property type="match status" value="1"/>
</dbReference>
<dbReference type="PANTHER" id="PTHR34137">
    <property type="entry name" value="EXODEOXYRIBONUCLEASE 7 SMALL SUBUNIT"/>
    <property type="match status" value="1"/>
</dbReference>
<comment type="caution">
    <text evidence="8">The sequence shown here is derived from an EMBL/GenBank/DDBJ whole genome shotgun (WGS) entry which is preliminary data.</text>
</comment>
<dbReference type="FunFam" id="1.10.287.1040:FF:000001">
    <property type="entry name" value="Exodeoxyribonuclease 7 small subunit"/>
    <property type="match status" value="1"/>
</dbReference>
<sequence length="92" mass="10257">MPKKNATSESPGSTPETTPVMTFESSLKELERIVVRLESGELALEEALNEFERGIQLARQGQQTLQQAEQRVQILLNDDAQSPLNNFSPDTE</sequence>
<proteinExistence type="inferred from homology"/>
<dbReference type="NCBIfam" id="TIGR01280">
    <property type="entry name" value="xseB"/>
    <property type="match status" value="1"/>
</dbReference>
<keyword evidence="3 6" id="KW-0540">Nuclease</keyword>
<dbReference type="NCBIfam" id="NF002137">
    <property type="entry name" value="PRK00977.1-1"/>
    <property type="match status" value="1"/>
</dbReference>
<comment type="subcellular location">
    <subcellularLocation>
        <location evidence="6">Cytoplasm</location>
    </subcellularLocation>
</comment>
<evidence type="ECO:0000256" key="1">
    <source>
        <dbReference type="ARBA" id="ARBA00009998"/>
    </source>
</evidence>
<comment type="catalytic activity">
    <reaction evidence="6">
        <text>Exonucleolytic cleavage in either 5'- to 3'- or 3'- to 5'-direction to yield nucleoside 5'-phosphates.</text>
        <dbReference type="EC" id="3.1.11.6"/>
    </reaction>
</comment>
<dbReference type="InterPro" id="IPR037004">
    <property type="entry name" value="Exonuc_VII_ssu_sf"/>
</dbReference>
<evidence type="ECO:0000256" key="6">
    <source>
        <dbReference type="HAMAP-Rule" id="MF_00337"/>
    </source>
</evidence>
<evidence type="ECO:0000256" key="2">
    <source>
        <dbReference type="ARBA" id="ARBA00022490"/>
    </source>
</evidence>
<keyword evidence="2 6" id="KW-0963">Cytoplasm</keyword>